<feature type="chain" id="PRO_5015701298" description="TonB-dependent transporter Oar-like beta-barrel domain-containing protein" evidence="9">
    <location>
        <begin position="31"/>
        <end position="1020"/>
    </location>
</feature>
<dbReference type="RefSeq" id="WP_109344801.1">
    <property type="nucleotide sequence ID" value="NZ_CP029343.1"/>
</dbReference>
<dbReference type="AlphaFoldDB" id="A0A2S2DH60"/>
<name>A0A2S2DH60_9BURK</name>
<sequence>MLKKTVLVHALSIAFGGAALGLAVMSPAMAQSNASGSVFGTVTPGSNVQILIENPDIGIRRTLTPDAQGRFVASSLPSGVYRVTQVRDGANVATVDVETGIGRNGEAIFAAAPAAGGGAVVQVTGRRATIDTSSAGSSATFNARELASLPIGRNVESIIQLAPNTTTADTRFAGGASFGGGAASENSYYINGFPVTNPLTGLGAAQLPFGAIAEAQVLTGGFGAEFGRSIGGVVNIVTKSGTNTWEAGGLVTWEPKSLRATPYDIYYGRTGTPNNAATDGTLRLARAENTVDRKVYGAYVGGPIIKDKLFFFAAAEKHDTEEGLVNGFRVATNNGAVGWRDRDTKVERYMAKLDWNITDNHRIEFTTMGDTPEVTRADSGFDYATRTRTGVVSSTQRLVNVDNNGAKLNTLRYVGNLTDDLTVTALYGRAKSSHENYFTGYNPDLFQISSTVDARAPGLSYANPQNISGNILAPGSEDIVDSGRFDVEWRLGQHTLRGGFDQTKVESVAAGDFLAGGGRWTYYRATNPTAPIEGPSGVLIPSPASTGGALASQGYYVTRDQFSTVTNSFGEQSAWYLEDRFQATPNLLLTLGVRSESFKNQNDSKTTFLEMKNQIQPRLAAVWDVNGDASLKVYGTLGRYSVPIPTHISVRGAGRSTFTNQYFTYTGTDANGAPTGLVQLSEPLSNNNEYGQDKVVETLAARDMDPQYQDELTLGFEKAFSPSLNFGAKGIYRKMRSTIDDFCDVRPFERFAEANGIAITNPLWGNTCQTFNPGEDNEFLVDFSGDSSRLTPVNLTAADQGFDKPKRTYKSIETFLEHPFRNGWYAKASYTWSSNKGNTEGQVRSDNGQADVAVTSSWDYPELMEGAYGYLPNHRKHQLKAFGFYEVTPEVVVGANVLIASGRPRSCIGSAANPGDSPNYANQTFYCGGLTRSQNVLTPRGTVGNLPWEHRYDLNVAYKPNFVKGLQFRVDVFNVFNSQVVRNVTEAYNNGANVSGLYQTPLSLTSPRYARFSLMYDRKF</sequence>
<reference evidence="11 12" key="1">
    <citation type="submission" date="2018-05" db="EMBL/GenBank/DDBJ databases">
        <title>Complete genome sequence of Massilia oculi sp. nov. CCUG 43427T (=DSM 26321T), the type strain of M. oculi, and comparison with genome sequences of other Massilia strains.</title>
        <authorList>
            <person name="Zhu B."/>
        </authorList>
    </citation>
    <scope>NUCLEOTIDE SEQUENCE [LARGE SCALE GENOMIC DNA]</scope>
    <source>
        <strain evidence="11 12">CCUG 43427</strain>
    </source>
</reference>
<dbReference type="OrthoDB" id="9768147at2"/>
<dbReference type="KEGG" id="mtim:DIR46_08195"/>
<dbReference type="PANTHER" id="PTHR30069">
    <property type="entry name" value="TONB-DEPENDENT OUTER MEMBRANE RECEPTOR"/>
    <property type="match status" value="1"/>
</dbReference>
<evidence type="ECO:0000256" key="5">
    <source>
        <dbReference type="ARBA" id="ARBA00022692"/>
    </source>
</evidence>
<evidence type="ECO:0000256" key="8">
    <source>
        <dbReference type="ARBA" id="ARBA00023237"/>
    </source>
</evidence>
<proteinExistence type="inferred from homology"/>
<comment type="subcellular location">
    <subcellularLocation>
        <location evidence="1">Cell outer membrane</location>
        <topology evidence="1">Multi-pass membrane protein</topology>
    </subcellularLocation>
</comment>
<dbReference type="GO" id="GO:0015344">
    <property type="term" value="F:siderophore uptake transmembrane transporter activity"/>
    <property type="evidence" value="ECO:0007669"/>
    <property type="project" value="TreeGrafter"/>
</dbReference>
<dbReference type="Gene3D" id="2.170.130.10">
    <property type="entry name" value="TonB-dependent receptor, plug domain"/>
    <property type="match status" value="1"/>
</dbReference>
<dbReference type="EMBL" id="CP029343">
    <property type="protein sequence ID" value="AWL04419.1"/>
    <property type="molecule type" value="Genomic_DNA"/>
</dbReference>
<dbReference type="GO" id="GO:0009279">
    <property type="term" value="C:cell outer membrane"/>
    <property type="evidence" value="ECO:0007669"/>
    <property type="project" value="UniProtKB-SubCell"/>
</dbReference>
<evidence type="ECO:0000313" key="12">
    <source>
        <dbReference type="Proteomes" id="UP000245820"/>
    </source>
</evidence>
<keyword evidence="9" id="KW-0732">Signal</keyword>
<dbReference type="InterPro" id="IPR036942">
    <property type="entry name" value="Beta-barrel_TonB_sf"/>
</dbReference>
<evidence type="ECO:0000256" key="3">
    <source>
        <dbReference type="ARBA" id="ARBA00022448"/>
    </source>
</evidence>
<dbReference type="InterPro" id="IPR057601">
    <property type="entry name" value="Oar-like_b-barrel"/>
</dbReference>
<dbReference type="SUPFAM" id="SSF49452">
    <property type="entry name" value="Starch-binding domain-like"/>
    <property type="match status" value="1"/>
</dbReference>
<evidence type="ECO:0000256" key="1">
    <source>
        <dbReference type="ARBA" id="ARBA00004571"/>
    </source>
</evidence>
<dbReference type="Gene3D" id="2.40.170.20">
    <property type="entry name" value="TonB-dependent receptor, beta-barrel domain"/>
    <property type="match status" value="1"/>
</dbReference>
<dbReference type="Pfam" id="PF25183">
    <property type="entry name" value="OMP_b-brl_4"/>
    <property type="match status" value="1"/>
</dbReference>
<dbReference type="Proteomes" id="UP000245820">
    <property type="component" value="Chromosome"/>
</dbReference>
<keyword evidence="12" id="KW-1185">Reference proteome</keyword>
<keyword evidence="4" id="KW-1134">Transmembrane beta strand</keyword>
<evidence type="ECO:0000256" key="2">
    <source>
        <dbReference type="ARBA" id="ARBA00009810"/>
    </source>
</evidence>
<keyword evidence="7" id="KW-0675">Receptor</keyword>
<keyword evidence="6" id="KW-0472">Membrane</keyword>
<gene>
    <name evidence="11" type="ORF">DIR46_08195</name>
</gene>
<comment type="similarity">
    <text evidence="2">Belongs to the TonB-dependent receptor family.</text>
</comment>
<feature type="domain" description="TonB-dependent transporter Oar-like beta-barrel" evidence="10">
    <location>
        <begin position="342"/>
        <end position="605"/>
    </location>
</feature>
<feature type="signal peptide" evidence="9">
    <location>
        <begin position="1"/>
        <end position="30"/>
    </location>
</feature>
<dbReference type="SUPFAM" id="SSF56935">
    <property type="entry name" value="Porins"/>
    <property type="match status" value="1"/>
</dbReference>
<organism evidence="11 12">
    <name type="scientific">Massilia oculi</name>
    <dbReference type="NCBI Taxonomy" id="945844"/>
    <lineage>
        <taxon>Bacteria</taxon>
        <taxon>Pseudomonadati</taxon>
        <taxon>Pseudomonadota</taxon>
        <taxon>Betaproteobacteria</taxon>
        <taxon>Burkholderiales</taxon>
        <taxon>Oxalobacteraceae</taxon>
        <taxon>Telluria group</taxon>
        <taxon>Massilia</taxon>
    </lineage>
</organism>
<evidence type="ECO:0000259" key="10">
    <source>
        <dbReference type="Pfam" id="PF25183"/>
    </source>
</evidence>
<dbReference type="GO" id="GO:0044718">
    <property type="term" value="P:siderophore transmembrane transport"/>
    <property type="evidence" value="ECO:0007669"/>
    <property type="project" value="TreeGrafter"/>
</dbReference>
<keyword evidence="5" id="KW-0812">Transmembrane</keyword>
<dbReference type="InterPro" id="IPR039426">
    <property type="entry name" value="TonB-dep_rcpt-like"/>
</dbReference>
<dbReference type="PANTHER" id="PTHR30069:SF46">
    <property type="entry name" value="OAR PROTEIN"/>
    <property type="match status" value="1"/>
</dbReference>
<evidence type="ECO:0000256" key="4">
    <source>
        <dbReference type="ARBA" id="ARBA00022452"/>
    </source>
</evidence>
<protein>
    <recommendedName>
        <fullName evidence="10">TonB-dependent transporter Oar-like beta-barrel domain-containing protein</fullName>
    </recommendedName>
</protein>
<keyword evidence="3" id="KW-0813">Transport</keyword>
<evidence type="ECO:0000256" key="9">
    <source>
        <dbReference type="SAM" id="SignalP"/>
    </source>
</evidence>
<dbReference type="InterPro" id="IPR013784">
    <property type="entry name" value="Carb-bd-like_fold"/>
</dbReference>
<evidence type="ECO:0000256" key="6">
    <source>
        <dbReference type="ARBA" id="ARBA00023136"/>
    </source>
</evidence>
<keyword evidence="8" id="KW-0998">Cell outer membrane</keyword>
<evidence type="ECO:0000256" key="7">
    <source>
        <dbReference type="ARBA" id="ARBA00023170"/>
    </source>
</evidence>
<accession>A0A2S2DH60</accession>
<dbReference type="InterPro" id="IPR037066">
    <property type="entry name" value="Plug_dom_sf"/>
</dbReference>
<evidence type="ECO:0000313" key="11">
    <source>
        <dbReference type="EMBL" id="AWL04419.1"/>
    </source>
</evidence>
<dbReference type="GO" id="GO:0030246">
    <property type="term" value="F:carbohydrate binding"/>
    <property type="evidence" value="ECO:0007669"/>
    <property type="project" value="InterPro"/>
</dbReference>